<dbReference type="AlphaFoldDB" id="A0A8J5WHP5"/>
<accession>A0A8J5WHP5</accession>
<name>A0A8J5WHP5_ZIZPA</name>
<evidence type="ECO:0000313" key="2">
    <source>
        <dbReference type="Proteomes" id="UP000729402"/>
    </source>
</evidence>
<proteinExistence type="predicted"/>
<dbReference type="Proteomes" id="UP000729402">
    <property type="component" value="Unassembled WGS sequence"/>
</dbReference>
<gene>
    <name evidence="1" type="ORF">GUJ93_ZPchr0011g27409</name>
</gene>
<comment type="caution">
    <text evidence="1">The sequence shown here is derived from an EMBL/GenBank/DDBJ whole genome shotgun (WGS) entry which is preliminary data.</text>
</comment>
<reference evidence="1" key="1">
    <citation type="journal article" date="2021" name="bioRxiv">
        <title>Whole Genome Assembly and Annotation of Northern Wild Rice, Zizania palustris L., Supports a Whole Genome Duplication in the Zizania Genus.</title>
        <authorList>
            <person name="Haas M."/>
            <person name="Kono T."/>
            <person name="Macchietto M."/>
            <person name="Millas R."/>
            <person name="McGilp L."/>
            <person name="Shao M."/>
            <person name="Duquette J."/>
            <person name="Hirsch C.N."/>
            <person name="Kimball J."/>
        </authorList>
    </citation>
    <scope>NUCLEOTIDE SEQUENCE</scope>
    <source>
        <tissue evidence="1">Fresh leaf tissue</tissue>
    </source>
</reference>
<keyword evidence="2" id="KW-1185">Reference proteome</keyword>
<reference evidence="1" key="2">
    <citation type="submission" date="2021-02" db="EMBL/GenBank/DDBJ databases">
        <authorList>
            <person name="Kimball J.A."/>
            <person name="Haas M.W."/>
            <person name="Macchietto M."/>
            <person name="Kono T."/>
            <person name="Duquette J."/>
            <person name="Shao M."/>
        </authorList>
    </citation>
    <scope>NUCLEOTIDE SEQUENCE</scope>
    <source>
        <tissue evidence="1">Fresh leaf tissue</tissue>
    </source>
</reference>
<evidence type="ECO:0000313" key="1">
    <source>
        <dbReference type="EMBL" id="KAG8089091.1"/>
    </source>
</evidence>
<dbReference type="EMBL" id="JAAALK010000081">
    <property type="protein sequence ID" value="KAG8089091.1"/>
    <property type="molecule type" value="Genomic_DNA"/>
</dbReference>
<sequence>MQYDMLGVAQLSSKGPYITRSVLVEAHRNAAPLAMVHDKQASPYACMRGQNINSASHVVRRAHHGARLPPPYALPAGTPLHPDAARLGQPAFLPVWWNRGSGGAGLRLGL</sequence>
<organism evidence="1 2">
    <name type="scientific">Zizania palustris</name>
    <name type="common">Northern wild rice</name>
    <dbReference type="NCBI Taxonomy" id="103762"/>
    <lineage>
        <taxon>Eukaryota</taxon>
        <taxon>Viridiplantae</taxon>
        <taxon>Streptophyta</taxon>
        <taxon>Embryophyta</taxon>
        <taxon>Tracheophyta</taxon>
        <taxon>Spermatophyta</taxon>
        <taxon>Magnoliopsida</taxon>
        <taxon>Liliopsida</taxon>
        <taxon>Poales</taxon>
        <taxon>Poaceae</taxon>
        <taxon>BOP clade</taxon>
        <taxon>Oryzoideae</taxon>
        <taxon>Oryzeae</taxon>
        <taxon>Zizaniinae</taxon>
        <taxon>Zizania</taxon>
    </lineage>
</organism>
<protein>
    <submittedName>
        <fullName evidence="1">Uncharacterized protein</fullName>
    </submittedName>
</protein>